<dbReference type="Gene3D" id="3.30.1330.60">
    <property type="entry name" value="OmpA-like domain"/>
    <property type="match status" value="1"/>
</dbReference>
<proteinExistence type="predicted"/>
<dbReference type="SUPFAM" id="SSF103088">
    <property type="entry name" value="OmpA-like"/>
    <property type="match status" value="1"/>
</dbReference>
<dbReference type="Pfam" id="PF00691">
    <property type="entry name" value="OmpA"/>
    <property type="match status" value="1"/>
</dbReference>
<name>A0A081CAU2_VECG1</name>
<evidence type="ECO:0000256" key="3">
    <source>
        <dbReference type="ARBA" id="ARBA00023237"/>
    </source>
</evidence>
<dbReference type="InterPro" id="IPR006665">
    <property type="entry name" value="OmpA-like"/>
</dbReference>
<dbReference type="STRING" id="1499967.U27_02526"/>
<protein>
    <recommendedName>
        <fullName evidence="6">OmpA-like domain-containing protein</fullName>
    </recommendedName>
</protein>
<dbReference type="CDD" id="cd07185">
    <property type="entry name" value="OmpA_C-like"/>
    <property type="match status" value="1"/>
</dbReference>
<evidence type="ECO:0000256" key="5">
    <source>
        <dbReference type="SAM" id="MobiDB-lite"/>
    </source>
</evidence>
<evidence type="ECO:0000259" key="6">
    <source>
        <dbReference type="PROSITE" id="PS51123"/>
    </source>
</evidence>
<dbReference type="GO" id="GO:0009279">
    <property type="term" value="C:cell outer membrane"/>
    <property type="evidence" value="ECO:0007669"/>
    <property type="project" value="UniProtKB-SubCell"/>
</dbReference>
<gene>
    <name evidence="7" type="ORF">U27_02526</name>
</gene>
<evidence type="ECO:0000256" key="1">
    <source>
        <dbReference type="ARBA" id="ARBA00004442"/>
    </source>
</evidence>
<dbReference type="Proteomes" id="UP000030661">
    <property type="component" value="Unassembled WGS sequence"/>
</dbReference>
<dbReference type="eggNOG" id="COG2885">
    <property type="taxonomic scope" value="Bacteria"/>
</dbReference>
<dbReference type="PANTHER" id="PTHR30329:SF21">
    <property type="entry name" value="LIPOPROTEIN YIAD-RELATED"/>
    <property type="match status" value="1"/>
</dbReference>
<evidence type="ECO:0000313" key="7">
    <source>
        <dbReference type="EMBL" id="GAK61697.1"/>
    </source>
</evidence>
<keyword evidence="2 4" id="KW-0472">Membrane</keyword>
<dbReference type="HOGENOM" id="CLU_531752_0_0_0"/>
<dbReference type="PROSITE" id="PS51123">
    <property type="entry name" value="OMPA_2"/>
    <property type="match status" value="1"/>
</dbReference>
<dbReference type="PRINTS" id="PR01021">
    <property type="entry name" value="OMPADOMAIN"/>
</dbReference>
<dbReference type="AlphaFoldDB" id="A0A081CAU2"/>
<evidence type="ECO:0000256" key="2">
    <source>
        <dbReference type="ARBA" id="ARBA00023136"/>
    </source>
</evidence>
<dbReference type="PANTHER" id="PTHR30329">
    <property type="entry name" value="STATOR ELEMENT OF FLAGELLAR MOTOR COMPLEX"/>
    <property type="match status" value="1"/>
</dbReference>
<keyword evidence="8" id="KW-1185">Reference proteome</keyword>
<feature type="compositionally biased region" description="Polar residues" evidence="5">
    <location>
        <begin position="509"/>
        <end position="529"/>
    </location>
</feature>
<sequence length="541" mass="59609">MNKRLVLISVSFLISWSLTWSWTVTGEELASGSFPNRFGVSGLYSLIGTDTLGDKALSFGLIGDFSEFSLPEDPRTPQLFELGFHAGFSLNQQIEFAVLTPYRRLSVSDEGDLKGFDESGIGDILATAKFRLLDEQEILPALGLYAQLSFPTGDEEKGMGSGSIDATLGGMLTKRLSVLKLYGNVGFLLSGWERGDPNPLFDDYQHSLLYGIGAEFPADNSTFRLFSEFTFLHEFGDEDEDRIVTFLDEEIEDVVDNAGQMSLGVMLNAFDGFAIRGGAAFRIMGEEPVPDAPVWRGFLQLSYIFGRKKASKVEPSEEQTQPVSIERPANRCPEITEVSLSDSSVRGGEQVRIAVMATDPDGDQLYYVWNTSGGTLTGWESQIVWTAPECLTQESATTSYDVIVEVSDRTCTVNRVMTIAVTCGPEGRPGQPAAVILFPSGSTRLNNIAKAQLDNLAPLLKQFPDQTIMLDGHTDATGDETSNQRIGLQRAESVKEYLVQRHEIDPKRITTNSYGSSRPVASNETQEGRNQNRRVEIYRLD</sequence>
<dbReference type="InterPro" id="IPR050330">
    <property type="entry name" value="Bact_OuterMem_StrucFunc"/>
</dbReference>
<accession>A0A081CAU2</accession>
<feature type="domain" description="OmpA-like" evidence="6">
    <location>
        <begin position="425"/>
        <end position="541"/>
    </location>
</feature>
<evidence type="ECO:0000313" key="8">
    <source>
        <dbReference type="Proteomes" id="UP000030661"/>
    </source>
</evidence>
<dbReference type="InterPro" id="IPR006664">
    <property type="entry name" value="OMP_bac"/>
</dbReference>
<reference evidence="7" key="1">
    <citation type="journal article" date="2015" name="PeerJ">
        <title>First genomic representation of candidate bacterial phylum KSB3 points to enhanced environmental sensing as a trigger of wastewater bulking.</title>
        <authorList>
            <person name="Sekiguchi Y."/>
            <person name="Ohashi A."/>
            <person name="Parks D.H."/>
            <person name="Yamauchi T."/>
            <person name="Tyson G.W."/>
            <person name="Hugenholtz P."/>
        </authorList>
    </citation>
    <scope>NUCLEOTIDE SEQUENCE [LARGE SCALE GENOMIC DNA]</scope>
</reference>
<comment type="subcellular location">
    <subcellularLocation>
        <location evidence="1">Cell outer membrane</location>
    </subcellularLocation>
</comment>
<dbReference type="EMBL" id="DF820482">
    <property type="protein sequence ID" value="GAK61697.1"/>
    <property type="molecule type" value="Genomic_DNA"/>
</dbReference>
<evidence type="ECO:0000256" key="4">
    <source>
        <dbReference type="PROSITE-ProRule" id="PRU00473"/>
    </source>
</evidence>
<organism evidence="7">
    <name type="scientific">Vecturithrix granuli</name>
    <dbReference type="NCBI Taxonomy" id="1499967"/>
    <lineage>
        <taxon>Bacteria</taxon>
        <taxon>Candidatus Moduliflexota</taxon>
        <taxon>Candidatus Vecturitrichia</taxon>
        <taxon>Candidatus Vecturitrichales</taxon>
        <taxon>Candidatus Vecturitrichaceae</taxon>
        <taxon>Candidatus Vecturithrix</taxon>
    </lineage>
</organism>
<dbReference type="InterPro" id="IPR025737">
    <property type="entry name" value="FApF"/>
</dbReference>
<keyword evidence="3" id="KW-0998">Cell outer membrane</keyword>
<dbReference type="Pfam" id="PF13557">
    <property type="entry name" value="Phenol_MetA_deg"/>
    <property type="match status" value="1"/>
</dbReference>
<feature type="region of interest" description="Disordered" evidence="5">
    <location>
        <begin position="508"/>
        <end position="541"/>
    </location>
</feature>
<dbReference type="InterPro" id="IPR036737">
    <property type="entry name" value="OmpA-like_sf"/>
</dbReference>